<name>A0ABT1MD67_9BACT</name>
<dbReference type="InterPro" id="IPR008949">
    <property type="entry name" value="Isoprenoid_synthase_dom_sf"/>
</dbReference>
<dbReference type="SFLD" id="SFLDS00005">
    <property type="entry name" value="Isoprenoid_Synthase_Type_I"/>
    <property type="match status" value="1"/>
</dbReference>
<keyword evidence="8" id="KW-1185">Reference proteome</keyword>
<evidence type="ECO:0000313" key="8">
    <source>
        <dbReference type="Proteomes" id="UP001205603"/>
    </source>
</evidence>
<evidence type="ECO:0000256" key="6">
    <source>
        <dbReference type="RuleBase" id="RU004466"/>
    </source>
</evidence>
<dbReference type="PROSITE" id="PS00444">
    <property type="entry name" value="POLYPRENYL_SYNTHASE_2"/>
    <property type="match status" value="1"/>
</dbReference>
<dbReference type="RefSeq" id="WP_255025105.1">
    <property type="nucleotide sequence ID" value="NZ_JANDHW010000001.1"/>
</dbReference>
<dbReference type="Proteomes" id="UP001205603">
    <property type="component" value="Unassembled WGS sequence"/>
</dbReference>
<keyword evidence="4" id="KW-0479">Metal-binding</keyword>
<dbReference type="Pfam" id="PF00348">
    <property type="entry name" value="polyprenyl_synt"/>
    <property type="match status" value="1"/>
</dbReference>
<evidence type="ECO:0000256" key="1">
    <source>
        <dbReference type="ARBA" id="ARBA00001946"/>
    </source>
</evidence>
<keyword evidence="5" id="KW-0460">Magnesium</keyword>
<accession>A0ABT1MD67</accession>
<comment type="cofactor">
    <cofactor evidence="1">
        <name>Mg(2+)</name>
        <dbReference type="ChEBI" id="CHEBI:18420"/>
    </cofactor>
</comment>
<evidence type="ECO:0000313" key="7">
    <source>
        <dbReference type="EMBL" id="MCP9610580.1"/>
    </source>
</evidence>
<sequence length="324" mass="36411">MDKLSIIQQPISDELVRLNEVIVDALKADSELMNVVVDYYLGKKGKQIRPILVMLSAKMCGGISKTTIDAAASIELLHNASLIHDDVVDESFERRGRRTVNGIWDNRIAVLVGDFFVSCALKHSLVTGNLQIVDTLSTLGKELAKGEIDQVSNVEEHRFSEEAYFEVIRQKTASLFISCMRMGALSAHASEERLKDLELFGEKLGLCFQIKDDIFDYFDNNEVGKPTGNDIREGKITLPLIYALNKATGIDKEKMDRLAKKDKHDRTDIEKLISFAKEMGGIEYAEDVMKKLRKEALCALSAFDESPVKESLKTILDYTIERDK</sequence>
<evidence type="ECO:0000256" key="2">
    <source>
        <dbReference type="ARBA" id="ARBA00006706"/>
    </source>
</evidence>
<evidence type="ECO:0000256" key="5">
    <source>
        <dbReference type="ARBA" id="ARBA00022842"/>
    </source>
</evidence>
<gene>
    <name evidence="7" type="ORF">NMU02_00535</name>
</gene>
<dbReference type="EMBL" id="JANDHW010000001">
    <property type="protein sequence ID" value="MCP9610580.1"/>
    <property type="molecule type" value="Genomic_DNA"/>
</dbReference>
<comment type="caution">
    <text evidence="7">The sequence shown here is derived from an EMBL/GenBank/DDBJ whole genome shotgun (WGS) entry which is preliminary data.</text>
</comment>
<organism evidence="7 8">
    <name type="scientific">Coprobacter tertius</name>
    <dbReference type="NCBI Taxonomy" id="2944915"/>
    <lineage>
        <taxon>Bacteria</taxon>
        <taxon>Pseudomonadati</taxon>
        <taxon>Bacteroidota</taxon>
        <taxon>Bacteroidia</taxon>
        <taxon>Bacteroidales</taxon>
        <taxon>Barnesiellaceae</taxon>
        <taxon>Coprobacter</taxon>
    </lineage>
</organism>
<reference evidence="7 8" key="1">
    <citation type="submission" date="2022-07" db="EMBL/GenBank/DDBJ databases">
        <title>Fecal culturing of patients with breast cancer.</title>
        <authorList>
            <person name="Teng N.M.Y."/>
            <person name="Kiu R."/>
            <person name="Evans R."/>
            <person name="Baker D.J."/>
            <person name="Zenner C."/>
            <person name="Robinson S.D."/>
            <person name="Hall L.J."/>
        </authorList>
    </citation>
    <scope>NUCLEOTIDE SEQUENCE [LARGE SCALE GENOMIC DNA]</scope>
    <source>
        <strain evidence="7 8">LH1063</strain>
    </source>
</reference>
<dbReference type="PANTHER" id="PTHR12001">
    <property type="entry name" value="GERANYLGERANYL PYROPHOSPHATE SYNTHASE"/>
    <property type="match status" value="1"/>
</dbReference>
<dbReference type="InterPro" id="IPR033749">
    <property type="entry name" value="Polyprenyl_synt_CS"/>
</dbReference>
<evidence type="ECO:0000256" key="3">
    <source>
        <dbReference type="ARBA" id="ARBA00022679"/>
    </source>
</evidence>
<dbReference type="SUPFAM" id="SSF48576">
    <property type="entry name" value="Terpenoid synthases"/>
    <property type="match status" value="1"/>
</dbReference>
<comment type="similarity">
    <text evidence="2 6">Belongs to the FPP/GGPP synthase family.</text>
</comment>
<dbReference type="CDD" id="cd00685">
    <property type="entry name" value="Trans_IPPS_HT"/>
    <property type="match status" value="1"/>
</dbReference>
<dbReference type="InterPro" id="IPR000092">
    <property type="entry name" value="Polyprenyl_synt"/>
</dbReference>
<dbReference type="PROSITE" id="PS00723">
    <property type="entry name" value="POLYPRENYL_SYNTHASE_1"/>
    <property type="match status" value="1"/>
</dbReference>
<dbReference type="PANTHER" id="PTHR12001:SF69">
    <property type="entry name" value="ALL TRANS-POLYPRENYL-DIPHOSPHATE SYNTHASE PDSS1"/>
    <property type="match status" value="1"/>
</dbReference>
<protein>
    <submittedName>
        <fullName evidence="7">Polyprenyl synthetase family protein</fullName>
    </submittedName>
</protein>
<evidence type="ECO:0000256" key="4">
    <source>
        <dbReference type="ARBA" id="ARBA00022723"/>
    </source>
</evidence>
<dbReference type="Gene3D" id="1.10.600.10">
    <property type="entry name" value="Farnesyl Diphosphate Synthase"/>
    <property type="match status" value="1"/>
</dbReference>
<proteinExistence type="inferred from homology"/>
<keyword evidence="3 6" id="KW-0808">Transferase</keyword>